<keyword evidence="1" id="KW-1133">Transmembrane helix</keyword>
<evidence type="ECO:0000313" key="2">
    <source>
        <dbReference type="EMBL" id="ROO32931.1"/>
    </source>
</evidence>
<reference evidence="2 3" key="1">
    <citation type="submission" date="2013-10" db="EMBL/GenBank/DDBJ databases">
        <title>Salinisphaera japonica YTM-1 Genome Sequencing.</title>
        <authorList>
            <person name="Lai Q."/>
            <person name="Li C."/>
            <person name="Shao Z."/>
        </authorList>
    </citation>
    <scope>NUCLEOTIDE SEQUENCE [LARGE SCALE GENOMIC DNA]</scope>
    <source>
        <strain evidence="2 3">YTM-1</strain>
    </source>
</reference>
<proteinExistence type="predicted"/>
<dbReference type="OrthoDB" id="9892810at2"/>
<gene>
    <name evidence="2" type="ORF">SAJA_01190</name>
</gene>
<keyword evidence="1" id="KW-0472">Membrane</keyword>
<dbReference type="EMBL" id="AYKG01000001">
    <property type="protein sequence ID" value="ROO32931.1"/>
    <property type="molecule type" value="Genomic_DNA"/>
</dbReference>
<dbReference type="InParanoid" id="A0A423Q2N7"/>
<keyword evidence="3" id="KW-1185">Reference proteome</keyword>
<evidence type="ECO:0000256" key="1">
    <source>
        <dbReference type="SAM" id="Phobius"/>
    </source>
</evidence>
<dbReference type="Proteomes" id="UP000285310">
    <property type="component" value="Unassembled WGS sequence"/>
</dbReference>
<organism evidence="2 3">
    <name type="scientific">Salinisphaera japonica YTM-1</name>
    <dbReference type="NCBI Taxonomy" id="1209778"/>
    <lineage>
        <taxon>Bacteria</taxon>
        <taxon>Pseudomonadati</taxon>
        <taxon>Pseudomonadota</taxon>
        <taxon>Gammaproteobacteria</taxon>
        <taxon>Salinisphaerales</taxon>
        <taxon>Salinisphaeraceae</taxon>
        <taxon>Salinisphaera</taxon>
    </lineage>
</organism>
<feature type="transmembrane region" description="Helical" evidence="1">
    <location>
        <begin position="17"/>
        <end position="38"/>
    </location>
</feature>
<dbReference type="RefSeq" id="WP_123656807.1">
    <property type="nucleotide sequence ID" value="NZ_AYKG01000001.1"/>
</dbReference>
<protein>
    <submittedName>
        <fullName evidence="2">Uncharacterized protein</fullName>
    </submittedName>
</protein>
<sequence length="76" mass="8432">MSDSKARSGLIAWADRWLLTIWTPIGLAVVLSPIFWLARGGNLTAGYIVTTIIEVLGATLVITLVAKIWRDQKRPR</sequence>
<comment type="caution">
    <text evidence="2">The sequence shown here is derived from an EMBL/GenBank/DDBJ whole genome shotgun (WGS) entry which is preliminary data.</text>
</comment>
<dbReference type="AlphaFoldDB" id="A0A423Q2N7"/>
<feature type="transmembrane region" description="Helical" evidence="1">
    <location>
        <begin position="44"/>
        <end position="66"/>
    </location>
</feature>
<keyword evidence="1" id="KW-0812">Transmembrane</keyword>
<name>A0A423Q2N7_9GAMM</name>
<evidence type="ECO:0000313" key="3">
    <source>
        <dbReference type="Proteomes" id="UP000285310"/>
    </source>
</evidence>
<accession>A0A423Q2N7</accession>